<comment type="caution">
    <text evidence="3">The sequence shown here is derived from an EMBL/GenBank/DDBJ whole genome shotgun (WGS) entry which is preliminary data.</text>
</comment>
<evidence type="ECO:0000313" key="4">
    <source>
        <dbReference type="Proteomes" id="UP000762676"/>
    </source>
</evidence>
<keyword evidence="2" id="KW-0472">Membrane</keyword>
<keyword evidence="1" id="KW-0175">Coiled coil</keyword>
<gene>
    <name evidence="3" type="ORF">ElyMa_004586900</name>
</gene>
<proteinExistence type="predicted"/>
<organism evidence="3 4">
    <name type="scientific">Elysia marginata</name>
    <dbReference type="NCBI Taxonomy" id="1093978"/>
    <lineage>
        <taxon>Eukaryota</taxon>
        <taxon>Metazoa</taxon>
        <taxon>Spiralia</taxon>
        <taxon>Lophotrochozoa</taxon>
        <taxon>Mollusca</taxon>
        <taxon>Gastropoda</taxon>
        <taxon>Heterobranchia</taxon>
        <taxon>Euthyneura</taxon>
        <taxon>Panpulmonata</taxon>
        <taxon>Sacoglossa</taxon>
        <taxon>Placobranchoidea</taxon>
        <taxon>Plakobranchidae</taxon>
        <taxon>Elysia</taxon>
    </lineage>
</organism>
<evidence type="ECO:0000313" key="3">
    <source>
        <dbReference type="EMBL" id="GFS01639.1"/>
    </source>
</evidence>
<reference evidence="3 4" key="1">
    <citation type="journal article" date="2021" name="Elife">
        <title>Chloroplast acquisition without the gene transfer in kleptoplastic sea slugs, Plakobranchus ocellatus.</title>
        <authorList>
            <person name="Maeda T."/>
            <person name="Takahashi S."/>
            <person name="Yoshida T."/>
            <person name="Shimamura S."/>
            <person name="Takaki Y."/>
            <person name="Nagai Y."/>
            <person name="Toyoda A."/>
            <person name="Suzuki Y."/>
            <person name="Arimoto A."/>
            <person name="Ishii H."/>
            <person name="Satoh N."/>
            <person name="Nishiyama T."/>
            <person name="Hasebe M."/>
            <person name="Maruyama T."/>
            <person name="Minagawa J."/>
            <person name="Obokata J."/>
            <person name="Shigenobu S."/>
        </authorList>
    </citation>
    <scope>NUCLEOTIDE SEQUENCE [LARGE SCALE GENOMIC DNA]</scope>
</reference>
<dbReference type="AlphaFoldDB" id="A0AAV4HUL3"/>
<protein>
    <submittedName>
        <fullName evidence="3">Uncharacterized protein</fullName>
    </submittedName>
</protein>
<name>A0AAV4HUL3_9GAST</name>
<accession>A0AAV4HUL3</accession>
<feature type="transmembrane region" description="Helical" evidence="2">
    <location>
        <begin position="6"/>
        <end position="28"/>
    </location>
</feature>
<feature type="coiled-coil region" evidence="1">
    <location>
        <begin position="116"/>
        <end position="143"/>
    </location>
</feature>
<dbReference type="Proteomes" id="UP000762676">
    <property type="component" value="Unassembled WGS sequence"/>
</dbReference>
<dbReference type="EMBL" id="BMAT01009211">
    <property type="protein sequence ID" value="GFS01639.1"/>
    <property type="molecule type" value="Genomic_DNA"/>
</dbReference>
<sequence>MVVTVMIVVMLMIMVMVVERMVIVTMMMKKAHNYSQREKAIRGCQRLTERHRTSVIRPSQIDKMIKDTTANVNSHETHPEEGVEYNHYGLKENAATTAGLFPSIMHSAKIMCRGFINTYINRIQKEQEEKKKLEKEKDKKREGK</sequence>
<keyword evidence="2" id="KW-1133">Transmembrane helix</keyword>
<evidence type="ECO:0000256" key="2">
    <source>
        <dbReference type="SAM" id="Phobius"/>
    </source>
</evidence>
<evidence type="ECO:0000256" key="1">
    <source>
        <dbReference type="SAM" id="Coils"/>
    </source>
</evidence>
<keyword evidence="4" id="KW-1185">Reference proteome</keyword>
<keyword evidence="2" id="KW-0812">Transmembrane</keyword>